<keyword evidence="3" id="KW-0808">Transferase</keyword>
<reference evidence="7" key="1">
    <citation type="journal article" date="2021" name="PeerJ">
        <title>Extensive microbial diversity within the chicken gut microbiome revealed by metagenomics and culture.</title>
        <authorList>
            <person name="Gilroy R."/>
            <person name="Ravi A."/>
            <person name="Getino M."/>
            <person name="Pursley I."/>
            <person name="Horton D.L."/>
            <person name="Alikhan N.F."/>
            <person name="Baker D."/>
            <person name="Gharbi K."/>
            <person name="Hall N."/>
            <person name="Watson M."/>
            <person name="Adriaenssens E.M."/>
            <person name="Foster-Nyarko E."/>
            <person name="Jarju S."/>
            <person name="Secka A."/>
            <person name="Antonio M."/>
            <person name="Oren A."/>
            <person name="Chaudhuri R.R."/>
            <person name="La Ragione R."/>
            <person name="Hildebrand F."/>
            <person name="Pallen M.J."/>
        </authorList>
    </citation>
    <scope>NUCLEOTIDE SEQUENCE</scope>
    <source>
        <strain evidence="7">ChiGjej6B6-1540</strain>
    </source>
</reference>
<evidence type="ECO:0000256" key="1">
    <source>
        <dbReference type="ARBA" id="ARBA00001964"/>
    </source>
</evidence>
<evidence type="ECO:0000313" key="7">
    <source>
        <dbReference type="EMBL" id="HIW93971.1"/>
    </source>
</evidence>
<dbReference type="AlphaFoldDB" id="A0A9D1RWC8"/>
<dbReference type="EMBL" id="DXGA01000108">
    <property type="protein sequence ID" value="HIW93971.1"/>
    <property type="molecule type" value="Genomic_DNA"/>
</dbReference>
<comment type="cofactor">
    <cofactor evidence="1">
        <name>thiamine diphosphate</name>
        <dbReference type="ChEBI" id="CHEBI:58937"/>
    </cofactor>
</comment>
<evidence type="ECO:0000256" key="4">
    <source>
        <dbReference type="ARBA" id="ARBA00022723"/>
    </source>
</evidence>
<dbReference type="Gene3D" id="3.40.50.970">
    <property type="match status" value="1"/>
</dbReference>
<dbReference type="PANTHER" id="PTHR47514">
    <property type="entry name" value="TRANSKETOLASE N-TERMINAL SECTION-RELATED"/>
    <property type="match status" value="1"/>
</dbReference>
<dbReference type="PANTHER" id="PTHR47514:SF1">
    <property type="entry name" value="TRANSKETOLASE N-TERMINAL SECTION-RELATED"/>
    <property type="match status" value="1"/>
</dbReference>
<dbReference type="GO" id="GO:0046872">
    <property type="term" value="F:metal ion binding"/>
    <property type="evidence" value="ECO:0007669"/>
    <property type="project" value="UniProtKB-KW"/>
</dbReference>
<dbReference type="InterPro" id="IPR049557">
    <property type="entry name" value="Transketolase_CS"/>
</dbReference>
<dbReference type="InterPro" id="IPR005474">
    <property type="entry name" value="Transketolase_N"/>
</dbReference>
<name>A0A9D1RWC8_9FIRM</name>
<evidence type="ECO:0000259" key="6">
    <source>
        <dbReference type="Pfam" id="PF00456"/>
    </source>
</evidence>
<reference evidence="7" key="2">
    <citation type="submission" date="2021-04" db="EMBL/GenBank/DDBJ databases">
        <authorList>
            <person name="Gilroy R."/>
        </authorList>
    </citation>
    <scope>NUCLEOTIDE SEQUENCE</scope>
    <source>
        <strain evidence="7">ChiGjej6B6-1540</strain>
    </source>
</reference>
<dbReference type="PROSITE" id="PS00801">
    <property type="entry name" value="TRANSKETOLASE_1"/>
    <property type="match status" value="1"/>
</dbReference>
<gene>
    <name evidence="7" type="ORF">H9868_05455</name>
</gene>
<accession>A0A9D1RWC8</accession>
<comment type="caution">
    <text evidence="7">The sequence shown here is derived from an EMBL/GenBank/DDBJ whole genome shotgun (WGS) entry which is preliminary data.</text>
</comment>
<comment type="similarity">
    <text evidence="2">Belongs to the transketolase family.</text>
</comment>
<sequence>MEQAKVHELAVTAARGRVYAMDMVHKAASGHIGGSLSAMDLMTVLYFDEMKIDPAQPRWADRDRFVLSKGHCTPALYPMLAMRGFFPVERLQEFRAIDGHVSGHPDMNEIPGVDMSTGSLGQGISAAVGMALAGKLDKKDYRVYALLGDGEIEEGQVWEASMAAAKYHLDNLCAVVDVNGLQIDGATSKVMPSEPLDEKFAAFGWNVLKVDGHDYAAISDVLAQAKTCKDKPTVILMKTVKGKGVSFMENNAGWHGKAPNDEQYAVAHAELVAALEELEGK</sequence>
<feature type="domain" description="Transketolase N-terminal" evidence="6">
    <location>
        <begin position="14"/>
        <end position="266"/>
    </location>
</feature>
<dbReference type="Pfam" id="PF00456">
    <property type="entry name" value="Transketolase_N"/>
    <property type="match status" value="1"/>
</dbReference>
<evidence type="ECO:0000256" key="5">
    <source>
        <dbReference type="ARBA" id="ARBA00023052"/>
    </source>
</evidence>
<dbReference type="Proteomes" id="UP000824192">
    <property type="component" value="Unassembled WGS sequence"/>
</dbReference>
<dbReference type="SUPFAM" id="SSF52518">
    <property type="entry name" value="Thiamin diphosphate-binding fold (THDP-binding)"/>
    <property type="match status" value="1"/>
</dbReference>
<organism evidence="7 8">
    <name type="scientific">Candidatus Flavonifractor merdipullorum</name>
    <dbReference type="NCBI Taxonomy" id="2838590"/>
    <lineage>
        <taxon>Bacteria</taxon>
        <taxon>Bacillati</taxon>
        <taxon>Bacillota</taxon>
        <taxon>Clostridia</taxon>
        <taxon>Eubacteriales</taxon>
        <taxon>Oscillospiraceae</taxon>
        <taxon>Flavonifractor</taxon>
    </lineage>
</organism>
<dbReference type="CDD" id="cd02012">
    <property type="entry name" value="TPP_TK"/>
    <property type="match status" value="1"/>
</dbReference>
<keyword evidence="4" id="KW-0479">Metal-binding</keyword>
<evidence type="ECO:0000256" key="3">
    <source>
        <dbReference type="ARBA" id="ARBA00022679"/>
    </source>
</evidence>
<keyword evidence="5" id="KW-0786">Thiamine pyrophosphate</keyword>
<protein>
    <submittedName>
        <fullName evidence="7">Transketolase</fullName>
    </submittedName>
</protein>
<dbReference type="GO" id="GO:0016740">
    <property type="term" value="F:transferase activity"/>
    <property type="evidence" value="ECO:0007669"/>
    <property type="project" value="UniProtKB-KW"/>
</dbReference>
<proteinExistence type="inferred from homology"/>
<dbReference type="InterPro" id="IPR029061">
    <property type="entry name" value="THDP-binding"/>
</dbReference>
<evidence type="ECO:0000256" key="2">
    <source>
        <dbReference type="ARBA" id="ARBA00007131"/>
    </source>
</evidence>
<evidence type="ECO:0000313" key="8">
    <source>
        <dbReference type="Proteomes" id="UP000824192"/>
    </source>
</evidence>